<proteinExistence type="predicted"/>
<accession>A0A223SC54</accession>
<dbReference type="EMBL" id="CP022753">
    <property type="protein sequence ID" value="ASU85675.1"/>
    <property type="molecule type" value="Genomic_DNA"/>
</dbReference>
<dbReference type="Proteomes" id="UP000215005">
    <property type="component" value="Chromosome"/>
</dbReference>
<evidence type="ECO:0000256" key="2">
    <source>
        <dbReference type="SAM" id="SignalP"/>
    </source>
</evidence>
<feature type="chain" id="PRO_5011218160" description="LppX_LprAFG lipoprotein" evidence="2">
    <location>
        <begin position="18"/>
        <end position="266"/>
    </location>
</feature>
<feature type="compositionally biased region" description="Gly residues" evidence="1">
    <location>
        <begin position="256"/>
        <end position="266"/>
    </location>
</feature>
<dbReference type="Gene3D" id="2.50.20.20">
    <property type="match status" value="1"/>
</dbReference>
<organism evidence="3 4">
    <name type="scientific">Nocardiopsis gilva YIM 90087</name>
    <dbReference type="NCBI Taxonomy" id="1235441"/>
    <lineage>
        <taxon>Bacteria</taxon>
        <taxon>Bacillati</taxon>
        <taxon>Actinomycetota</taxon>
        <taxon>Actinomycetes</taxon>
        <taxon>Streptosporangiales</taxon>
        <taxon>Nocardiopsidaceae</taxon>
        <taxon>Nocardiopsis</taxon>
    </lineage>
</organism>
<keyword evidence="4" id="KW-1185">Reference proteome</keyword>
<feature type="region of interest" description="Disordered" evidence="1">
    <location>
        <begin position="237"/>
        <end position="266"/>
    </location>
</feature>
<sequence>MLKKIAAAAAGAGLALAVSGCSVLPLPGLGGPSPLEVVKNMANDAEKADTYTASMTMSGSVGAQSMDMSADIDYTRNPEPTLQMEMDMQGQQATVLMRGTDMVMKADSMGMGQMGGDTPEWIRFDPGDQQVDVGSQDPLSEVEKLMAVKQAEEAGSQDIDGVPTTKYTGSYSTEEALQEVDDADAQQAAREQFEQAGVDTVEFEAYIDGDGLPRRVVTKLGDAFTSTVDFHSFNEPSEVQFPSESQIGSMDDLTPGLGGGSDLGGY</sequence>
<gene>
    <name evidence="3" type="ORF">CDO52_25275</name>
</gene>
<dbReference type="SUPFAM" id="SSF89392">
    <property type="entry name" value="Prokaryotic lipoproteins and lipoprotein localization factors"/>
    <property type="match status" value="1"/>
</dbReference>
<evidence type="ECO:0000256" key="1">
    <source>
        <dbReference type="SAM" id="MobiDB-lite"/>
    </source>
</evidence>
<dbReference type="KEGG" id="ngv:CDO52_25275"/>
<keyword evidence="2" id="KW-0732">Signal</keyword>
<dbReference type="OrthoDB" id="3369896at2"/>
<dbReference type="AlphaFoldDB" id="A0A223SC54"/>
<dbReference type="RefSeq" id="WP_017621525.1">
    <property type="nucleotide sequence ID" value="NZ_ANBG01000424.1"/>
</dbReference>
<protein>
    <recommendedName>
        <fullName evidence="5">LppX_LprAFG lipoprotein</fullName>
    </recommendedName>
</protein>
<evidence type="ECO:0008006" key="5">
    <source>
        <dbReference type="Google" id="ProtNLM"/>
    </source>
</evidence>
<evidence type="ECO:0000313" key="4">
    <source>
        <dbReference type="Proteomes" id="UP000215005"/>
    </source>
</evidence>
<name>A0A223SC54_9ACTN</name>
<evidence type="ECO:0000313" key="3">
    <source>
        <dbReference type="EMBL" id="ASU85675.1"/>
    </source>
</evidence>
<dbReference type="PROSITE" id="PS51257">
    <property type="entry name" value="PROKAR_LIPOPROTEIN"/>
    <property type="match status" value="1"/>
</dbReference>
<feature type="compositionally biased region" description="Polar residues" evidence="1">
    <location>
        <begin position="237"/>
        <end position="248"/>
    </location>
</feature>
<feature type="signal peptide" evidence="2">
    <location>
        <begin position="1"/>
        <end position="17"/>
    </location>
</feature>
<reference evidence="3 4" key="1">
    <citation type="submission" date="2017-08" db="EMBL/GenBank/DDBJ databases">
        <title>The complete genome sequence of Nocardiopsis gilva YIM 90087.</title>
        <authorList>
            <person name="Yin M."/>
            <person name="Tang S."/>
        </authorList>
    </citation>
    <scope>NUCLEOTIDE SEQUENCE [LARGE SCALE GENOMIC DNA]</scope>
    <source>
        <strain evidence="3 4">YIM 90087</strain>
    </source>
</reference>
<dbReference type="InterPro" id="IPR029046">
    <property type="entry name" value="LolA/LolB/LppX"/>
</dbReference>